<name>A0A1W1BJC8_9ZZZZ</name>
<dbReference type="EMBL" id="FPHB01000022">
    <property type="protein sequence ID" value="SFV53609.1"/>
    <property type="molecule type" value="Genomic_DNA"/>
</dbReference>
<gene>
    <name evidence="1" type="ORF">MNB_SM-7-945</name>
</gene>
<reference evidence="1" key="1">
    <citation type="submission" date="2016-10" db="EMBL/GenBank/DDBJ databases">
        <authorList>
            <person name="de Groot N.N."/>
        </authorList>
    </citation>
    <scope>NUCLEOTIDE SEQUENCE</scope>
</reference>
<proteinExistence type="predicted"/>
<accession>A0A1W1BJC8</accession>
<dbReference type="AlphaFoldDB" id="A0A1W1BJC8"/>
<organism evidence="1">
    <name type="scientific">hydrothermal vent metagenome</name>
    <dbReference type="NCBI Taxonomy" id="652676"/>
    <lineage>
        <taxon>unclassified sequences</taxon>
        <taxon>metagenomes</taxon>
        <taxon>ecological metagenomes</taxon>
    </lineage>
</organism>
<sequence>MLAMLGIVNESSTKKMNFLNVALWVRREATIYFVKNP</sequence>
<protein>
    <submittedName>
        <fullName evidence="1">Uncharacterized protein</fullName>
    </submittedName>
</protein>
<evidence type="ECO:0000313" key="1">
    <source>
        <dbReference type="EMBL" id="SFV53609.1"/>
    </source>
</evidence>